<evidence type="ECO:0000313" key="6">
    <source>
        <dbReference type="Proteomes" id="UP000620262"/>
    </source>
</evidence>
<dbReference type="InterPro" id="IPR008920">
    <property type="entry name" value="TF_FadR/GntR_C"/>
</dbReference>
<sequence length="262" mass="29048">MNSPSGIVRKKRSLQGVTMLSHQRAAAPRAATLVYNALLDDIVSLRRKPMELLNEKELEAQFGVSRTPIREAIIRLADDGLVDVFPQSGTFVSRIPRRALYEAILVRKALEDTTVSMAVEKMTPAGLRALERNLADLDACHREGDVAAFHIIDNDFHQLISTIAGFPGIWAIIQQVKVHSDRYRLLTLPQQGRLTRVIDEHAAVIDCMRTGDKDGAKAAMEFHLGKLLHEVEKAEMLDPAYFIEDAPQMVASGGEKDNSNAD</sequence>
<dbReference type="Proteomes" id="UP000620262">
    <property type="component" value="Unassembled WGS sequence"/>
</dbReference>
<dbReference type="CDD" id="cd07377">
    <property type="entry name" value="WHTH_GntR"/>
    <property type="match status" value="1"/>
</dbReference>
<dbReference type="InterPro" id="IPR000524">
    <property type="entry name" value="Tscrpt_reg_HTH_GntR"/>
</dbReference>
<dbReference type="Pfam" id="PF00392">
    <property type="entry name" value="GntR"/>
    <property type="match status" value="1"/>
</dbReference>
<dbReference type="InterPro" id="IPR036390">
    <property type="entry name" value="WH_DNA-bd_sf"/>
</dbReference>
<keyword evidence="1" id="KW-0805">Transcription regulation</keyword>
<protein>
    <submittedName>
        <fullName evidence="5">DNA-binding GntR family transcriptional regulator</fullName>
    </submittedName>
</protein>
<feature type="domain" description="HTH gntR-type" evidence="4">
    <location>
        <begin position="28"/>
        <end position="95"/>
    </location>
</feature>
<dbReference type="EMBL" id="JADBEC010000002">
    <property type="protein sequence ID" value="MBE1507077.1"/>
    <property type="molecule type" value="Genomic_DNA"/>
</dbReference>
<organism evidence="5 6">
    <name type="scientific">Rhizobium viscosum</name>
    <name type="common">Arthrobacter viscosus</name>
    <dbReference type="NCBI Taxonomy" id="1673"/>
    <lineage>
        <taxon>Bacteria</taxon>
        <taxon>Pseudomonadati</taxon>
        <taxon>Pseudomonadota</taxon>
        <taxon>Alphaproteobacteria</taxon>
        <taxon>Hyphomicrobiales</taxon>
        <taxon>Rhizobiaceae</taxon>
        <taxon>Rhizobium/Agrobacterium group</taxon>
        <taxon>Rhizobium</taxon>
    </lineage>
</organism>
<dbReference type="SUPFAM" id="SSF48008">
    <property type="entry name" value="GntR ligand-binding domain-like"/>
    <property type="match status" value="1"/>
</dbReference>
<keyword evidence="2 5" id="KW-0238">DNA-binding</keyword>
<name>A0ABR9IV28_RHIVS</name>
<dbReference type="SMART" id="SM00345">
    <property type="entry name" value="HTH_GNTR"/>
    <property type="match status" value="1"/>
</dbReference>
<evidence type="ECO:0000313" key="5">
    <source>
        <dbReference type="EMBL" id="MBE1507077.1"/>
    </source>
</evidence>
<reference evidence="5 6" key="1">
    <citation type="submission" date="2020-10" db="EMBL/GenBank/DDBJ databases">
        <title>Sequencing the genomes of 1000 actinobacteria strains.</title>
        <authorList>
            <person name="Klenk H.-P."/>
        </authorList>
    </citation>
    <scope>NUCLEOTIDE SEQUENCE [LARGE SCALE GENOMIC DNA]</scope>
    <source>
        <strain evidence="5 6">DSM 7307</strain>
    </source>
</reference>
<evidence type="ECO:0000256" key="1">
    <source>
        <dbReference type="ARBA" id="ARBA00023015"/>
    </source>
</evidence>
<dbReference type="Gene3D" id="1.10.10.10">
    <property type="entry name" value="Winged helix-like DNA-binding domain superfamily/Winged helix DNA-binding domain"/>
    <property type="match status" value="1"/>
</dbReference>
<dbReference type="SMART" id="SM00895">
    <property type="entry name" value="FCD"/>
    <property type="match status" value="1"/>
</dbReference>
<dbReference type="GO" id="GO:0003677">
    <property type="term" value="F:DNA binding"/>
    <property type="evidence" value="ECO:0007669"/>
    <property type="project" value="UniProtKB-KW"/>
</dbReference>
<dbReference type="PROSITE" id="PS50949">
    <property type="entry name" value="HTH_GNTR"/>
    <property type="match status" value="1"/>
</dbReference>
<accession>A0ABR9IV28</accession>
<keyword evidence="3" id="KW-0804">Transcription</keyword>
<keyword evidence="6" id="KW-1185">Reference proteome</keyword>
<dbReference type="InterPro" id="IPR011711">
    <property type="entry name" value="GntR_C"/>
</dbReference>
<dbReference type="Pfam" id="PF07729">
    <property type="entry name" value="FCD"/>
    <property type="match status" value="1"/>
</dbReference>
<dbReference type="SUPFAM" id="SSF46785">
    <property type="entry name" value="Winged helix' DNA-binding domain"/>
    <property type="match status" value="1"/>
</dbReference>
<comment type="caution">
    <text evidence="5">The sequence shown here is derived from an EMBL/GenBank/DDBJ whole genome shotgun (WGS) entry which is preliminary data.</text>
</comment>
<dbReference type="Gene3D" id="1.20.120.530">
    <property type="entry name" value="GntR ligand-binding domain-like"/>
    <property type="match status" value="1"/>
</dbReference>
<evidence type="ECO:0000256" key="2">
    <source>
        <dbReference type="ARBA" id="ARBA00023125"/>
    </source>
</evidence>
<dbReference type="PANTHER" id="PTHR43537:SF45">
    <property type="entry name" value="GNTR FAMILY REGULATORY PROTEIN"/>
    <property type="match status" value="1"/>
</dbReference>
<dbReference type="PANTHER" id="PTHR43537">
    <property type="entry name" value="TRANSCRIPTIONAL REGULATOR, GNTR FAMILY"/>
    <property type="match status" value="1"/>
</dbReference>
<dbReference type="PRINTS" id="PR00035">
    <property type="entry name" value="HTHGNTR"/>
</dbReference>
<evidence type="ECO:0000256" key="3">
    <source>
        <dbReference type="ARBA" id="ARBA00023163"/>
    </source>
</evidence>
<proteinExistence type="predicted"/>
<dbReference type="RefSeq" id="WP_192730869.1">
    <property type="nucleotide sequence ID" value="NZ_BAAAVL010000004.1"/>
</dbReference>
<evidence type="ECO:0000259" key="4">
    <source>
        <dbReference type="PROSITE" id="PS50949"/>
    </source>
</evidence>
<dbReference type="InterPro" id="IPR036388">
    <property type="entry name" value="WH-like_DNA-bd_sf"/>
</dbReference>
<gene>
    <name evidence="5" type="ORF">H4W29_004322</name>
</gene>